<dbReference type="AlphaFoldDB" id="Q0V014"/>
<dbReference type="VEuPathDB" id="FungiDB:JI435_026500"/>
<reference evidence="2" key="1">
    <citation type="journal article" date="2007" name="Plant Cell">
        <title>Dothideomycete-plant interactions illuminated by genome sequencing and EST analysis of the wheat pathogen Stagonospora nodorum.</title>
        <authorList>
            <person name="Hane J.K."/>
            <person name="Lowe R.G."/>
            <person name="Solomon P.S."/>
            <person name="Tan K.C."/>
            <person name="Schoch C.L."/>
            <person name="Spatafora J.W."/>
            <person name="Crous P.W."/>
            <person name="Kodira C."/>
            <person name="Birren B.W."/>
            <person name="Galagan J.E."/>
            <person name="Torriani S.F."/>
            <person name="McDonald B.A."/>
            <person name="Oliver R.P."/>
        </authorList>
    </citation>
    <scope>NUCLEOTIDE SEQUENCE [LARGE SCALE GENOMIC DNA]</scope>
    <source>
        <strain evidence="2">SN15 / ATCC MYA-4574 / FGSC 10173</strain>
    </source>
</reference>
<name>Q0V014_PHANO</name>
<dbReference type="RefSeq" id="XP_001793249.1">
    <property type="nucleotide sequence ID" value="XM_001793197.1"/>
</dbReference>
<accession>Q0V014</accession>
<dbReference type="Proteomes" id="UP000001055">
    <property type="component" value="Unassembled WGS sequence"/>
</dbReference>
<dbReference type="KEGG" id="pno:SNOG_02650"/>
<sequence length="76" mass="8894">MPPPSILDETTTQLHENWNLQTVLRGVSKFSLRPMIGFDEVQTWLEKEKEGHHINETRYRECVNIEIANGGFHTSW</sequence>
<evidence type="ECO:0000313" key="1">
    <source>
        <dbReference type="EMBL" id="EAT89381.1"/>
    </source>
</evidence>
<protein>
    <submittedName>
        <fullName evidence="1">Uncharacterized protein</fullName>
    </submittedName>
</protein>
<gene>
    <name evidence="1" type="ORF">SNOG_02650</name>
</gene>
<evidence type="ECO:0000313" key="2">
    <source>
        <dbReference type="Proteomes" id="UP000001055"/>
    </source>
</evidence>
<dbReference type="GeneID" id="5970106"/>
<organism evidence="1 2">
    <name type="scientific">Phaeosphaeria nodorum (strain SN15 / ATCC MYA-4574 / FGSC 10173)</name>
    <name type="common">Glume blotch fungus</name>
    <name type="synonym">Parastagonospora nodorum</name>
    <dbReference type="NCBI Taxonomy" id="321614"/>
    <lineage>
        <taxon>Eukaryota</taxon>
        <taxon>Fungi</taxon>
        <taxon>Dikarya</taxon>
        <taxon>Ascomycota</taxon>
        <taxon>Pezizomycotina</taxon>
        <taxon>Dothideomycetes</taxon>
        <taxon>Pleosporomycetidae</taxon>
        <taxon>Pleosporales</taxon>
        <taxon>Pleosporineae</taxon>
        <taxon>Phaeosphaeriaceae</taxon>
        <taxon>Parastagonospora</taxon>
    </lineage>
</organism>
<dbReference type="HOGENOM" id="CLU_2655315_0_0_1"/>
<dbReference type="InParanoid" id="Q0V014"/>
<proteinExistence type="predicted"/>
<dbReference type="EMBL" id="CH445328">
    <property type="protein sequence ID" value="EAT89381.1"/>
    <property type="molecule type" value="Genomic_DNA"/>
</dbReference>